<keyword evidence="2" id="KW-1185">Reference proteome</keyword>
<sequence length="73" mass="8294">MSQNEGENSNLGEISSTWGQEFEETTYDKGNSRLSLLGKDNPWQAGSSLSLFLIWKVKDYLKSAFVLFKEDLD</sequence>
<organism evidence="1 2">
    <name type="scientific">Pistacia atlantica</name>
    <dbReference type="NCBI Taxonomy" id="434234"/>
    <lineage>
        <taxon>Eukaryota</taxon>
        <taxon>Viridiplantae</taxon>
        <taxon>Streptophyta</taxon>
        <taxon>Embryophyta</taxon>
        <taxon>Tracheophyta</taxon>
        <taxon>Spermatophyta</taxon>
        <taxon>Magnoliopsida</taxon>
        <taxon>eudicotyledons</taxon>
        <taxon>Gunneridae</taxon>
        <taxon>Pentapetalae</taxon>
        <taxon>rosids</taxon>
        <taxon>malvids</taxon>
        <taxon>Sapindales</taxon>
        <taxon>Anacardiaceae</taxon>
        <taxon>Pistacia</taxon>
    </lineage>
</organism>
<comment type="caution">
    <text evidence="1">The sequence shown here is derived from an EMBL/GenBank/DDBJ whole genome shotgun (WGS) entry which is preliminary data.</text>
</comment>
<gene>
    <name evidence="1" type="ORF">Patl1_15750</name>
</gene>
<proteinExistence type="predicted"/>
<dbReference type="Proteomes" id="UP001164250">
    <property type="component" value="Chromosome 6"/>
</dbReference>
<name>A0ACC1B8I6_9ROSI</name>
<dbReference type="EMBL" id="CM047902">
    <property type="protein sequence ID" value="KAJ0095161.1"/>
    <property type="molecule type" value="Genomic_DNA"/>
</dbReference>
<evidence type="ECO:0000313" key="2">
    <source>
        <dbReference type="Proteomes" id="UP001164250"/>
    </source>
</evidence>
<protein>
    <submittedName>
        <fullName evidence="1">Uncharacterized protein</fullName>
    </submittedName>
</protein>
<reference evidence="2" key="1">
    <citation type="journal article" date="2023" name="G3 (Bethesda)">
        <title>Genome assembly and association tests identify interacting loci associated with vigor, precocity, and sex in interspecific pistachio rootstocks.</title>
        <authorList>
            <person name="Palmer W."/>
            <person name="Jacygrad E."/>
            <person name="Sagayaradj S."/>
            <person name="Cavanaugh K."/>
            <person name="Han R."/>
            <person name="Bertier L."/>
            <person name="Beede B."/>
            <person name="Kafkas S."/>
            <person name="Golino D."/>
            <person name="Preece J."/>
            <person name="Michelmore R."/>
        </authorList>
    </citation>
    <scope>NUCLEOTIDE SEQUENCE [LARGE SCALE GENOMIC DNA]</scope>
</reference>
<accession>A0ACC1B8I6</accession>
<evidence type="ECO:0000313" key="1">
    <source>
        <dbReference type="EMBL" id="KAJ0095161.1"/>
    </source>
</evidence>